<dbReference type="Proteomes" id="UP000663829">
    <property type="component" value="Unassembled WGS sequence"/>
</dbReference>
<reference evidence="4" key="1">
    <citation type="submission" date="2021-02" db="EMBL/GenBank/DDBJ databases">
        <authorList>
            <person name="Nowell W R."/>
        </authorList>
    </citation>
    <scope>NUCLEOTIDE SEQUENCE</scope>
</reference>
<dbReference type="InterPro" id="IPR001207">
    <property type="entry name" value="Transposase_mutator"/>
</dbReference>
<keyword evidence="3" id="KW-0233">DNA recombination</keyword>
<protein>
    <recommendedName>
        <fullName evidence="7">SWIM-type domain-containing protein</fullName>
    </recommendedName>
</protein>
<dbReference type="GO" id="GO:0003677">
    <property type="term" value="F:DNA binding"/>
    <property type="evidence" value="ECO:0007669"/>
    <property type="project" value="UniProtKB-KW"/>
</dbReference>
<dbReference type="EMBL" id="CAJNOQ010026143">
    <property type="protein sequence ID" value="CAF1543250.1"/>
    <property type="molecule type" value="Genomic_DNA"/>
</dbReference>
<dbReference type="AlphaFoldDB" id="A0A815W320"/>
<dbReference type="EMBL" id="CAJOBC010091793">
    <property type="protein sequence ID" value="CAF4403783.1"/>
    <property type="molecule type" value="Genomic_DNA"/>
</dbReference>
<keyword evidence="2" id="KW-0238">DNA-binding</keyword>
<evidence type="ECO:0000256" key="3">
    <source>
        <dbReference type="ARBA" id="ARBA00023172"/>
    </source>
</evidence>
<evidence type="ECO:0008006" key="7">
    <source>
        <dbReference type="Google" id="ProtNLM"/>
    </source>
</evidence>
<accession>A0A815W320</accession>
<dbReference type="GO" id="GO:0004803">
    <property type="term" value="F:transposase activity"/>
    <property type="evidence" value="ECO:0007669"/>
    <property type="project" value="InterPro"/>
</dbReference>
<keyword evidence="6" id="KW-1185">Reference proteome</keyword>
<evidence type="ECO:0000313" key="5">
    <source>
        <dbReference type="EMBL" id="CAF4403783.1"/>
    </source>
</evidence>
<comment type="caution">
    <text evidence="4">The sequence shown here is derived from an EMBL/GenBank/DDBJ whole genome shotgun (WGS) entry which is preliminary data.</text>
</comment>
<keyword evidence="1" id="KW-0815">Transposition</keyword>
<dbReference type="Proteomes" id="UP000681722">
    <property type="component" value="Unassembled WGS sequence"/>
</dbReference>
<proteinExistence type="predicted"/>
<organism evidence="4 6">
    <name type="scientific">Didymodactylos carnosus</name>
    <dbReference type="NCBI Taxonomy" id="1234261"/>
    <lineage>
        <taxon>Eukaryota</taxon>
        <taxon>Metazoa</taxon>
        <taxon>Spiralia</taxon>
        <taxon>Gnathifera</taxon>
        <taxon>Rotifera</taxon>
        <taxon>Eurotatoria</taxon>
        <taxon>Bdelloidea</taxon>
        <taxon>Philodinida</taxon>
        <taxon>Philodinidae</taxon>
        <taxon>Didymodactylos</taxon>
    </lineage>
</organism>
<dbReference type="Pfam" id="PF00872">
    <property type="entry name" value="Transposase_mut"/>
    <property type="match status" value="1"/>
</dbReference>
<sequence length="320" mass="37984">MNRLMHSKYYYTYLLQNWASMVNNQQYTISHVMVDGAAGLTSAMLELPLARRLMCWAHVIRKCREHRKLVKNKNKWISVEQDILDLQLIFDDTIFRIATRLMIEKWSLDSELNEFKSYFESQWLLSLPFFYEGATMFTPSTNNGLESLNGKIKQQYTMRHRLPLSAFLQTAERMLKDWSFDNEKTPFAYHITYKEDLEKEAFAWSQKVDKSQITPIDYGMCVVPAKEPKMNVQQWIVMFNQMNWTTYDDLKDWLRSARLLNCTRLLPPWFCTCKYEMKEYACVHAIGLMMFWGIRAIPQQIGKRKGRSRPKKVKLALSKD</sequence>
<name>A0A815W320_9BILA</name>
<dbReference type="OrthoDB" id="119028at2759"/>
<evidence type="ECO:0000313" key="6">
    <source>
        <dbReference type="Proteomes" id="UP000663829"/>
    </source>
</evidence>
<evidence type="ECO:0000256" key="2">
    <source>
        <dbReference type="ARBA" id="ARBA00023125"/>
    </source>
</evidence>
<dbReference type="GO" id="GO:0006313">
    <property type="term" value="P:DNA transposition"/>
    <property type="evidence" value="ECO:0007669"/>
    <property type="project" value="InterPro"/>
</dbReference>
<evidence type="ECO:0000313" key="4">
    <source>
        <dbReference type="EMBL" id="CAF1543250.1"/>
    </source>
</evidence>
<evidence type="ECO:0000256" key="1">
    <source>
        <dbReference type="ARBA" id="ARBA00022578"/>
    </source>
</evidence>
<gene>
    <name evidence="4" type="ORF">GPM918_LOCUS38753</name>
    <name evidence="5" type="ORF">SRO942_LOCUS39599</name>
</gene>